<protein>
    <submittedName>
        <fullName evidence="4">Phospholipase/carboxylesterase</fullName>
    </submittedName>
</protein>
<dbReference type="SUPFAM" id="SSF53474">
    <property type="entry name" value="alpha/beta-Hydrolases"/>
    <property type="match status" value="1"/>
</dbReference>
<evidence type="ECO:0000256" key="1">
    <source>
        <dbReference type="ARBA" id="ARBA00006499"/>
    </source>
</evidence>
<dbReference type="Gene3D" id="3.40.50.1820">
    <property type="entry name" value="alpha/beta hydrolase"/>
    <property type="match status" value="1"/>
</dbReference>
<evidence type="ECO:0000313" key="4">
    <source>
        <dbReference type="EMBL" id="SDV46092.1"/>
    </source>
</evidence>
<dbReference type="AlphaFoldDB" id="A0A1H2PIL8"/>
<sequence length="225" mass="24115">MRVSTNTIERQTGPEPSATVIWLHGLGADGNDFVPLVDELQLPPGAALRFVFPQAPSIPVTGNNGYVMPAWYDIYTFSAIGRRVDETGIINSRETVRQLIAAEIARGVAAERIVVGGFSQGAAMAYVSGLTHPDRLAGIVALSGYIPAPQLVANEGSPANADVPLFIGHGGADNVVPLALGEQARSLMDNGQRDVAWRVYPIAHTVSPEEIADLRKWFMAVLFDR</sequence>
<dbReference type="EMBL" id="FNLO01000001">
    <property type="protein sequence ID" value="SDV46092.1"/>
    <property type="molecule type" value="Genomic_DNA"/>
</dbReference>
<dbReference type="InterPro" id="IPR029058">
    <property type="entry name" value="AB_hydrolase_fold"/>
</dbReference>
<evidence type="ECO:0000259" key="3">
    <source>
        <dbReference type="Pfam" id="PF02230"/>
    </source>
</evidence>
<dbReference type="GO" id="GO:0016787">
    <property type="term" value="F:hydrolase activity"/>
    <property type="evidence" value="ECO:0007669"/>
    <property type="project" value="UniProtKB-KW"/>
</dbReference>
<gene>
    <name evidence="4" type="ORF">SAMN05216551_10168</name>
</gene>
<evidence type="ECO:0000256" key="2">
    <source>
        <dbReference type="ARBA" id="ARBA00022801"/>
    </source>
</evidence>
<dbReference type="InterPro" id="IPR003140">
    <property type="entry name" value="PLipase/COase/thioEstase"/>
</dbReference>
<dbReference type="Proteomes" id="UP000243719">
    <property type="component" value="Unassembled WGS sequence"/>
</dbReference>
<dbReference type="PANTHER" id="PTHR10655:SF17">
    <property type="entry name" value="LYSOPHOSPHOLIPASE-LIKE PROTEIN 1"/>
    <property type="match status" value="1"/>
</dbReference>
<dbReference type="STRING" id="1770053.SAMN05216551_10168"/>
<dbReference type="Pfam" id="PF02230">
    <property type="entry name" value="Abhydrolase_2"/>
    <property type="match status" value="1"/>
</dbReference>
<keyword evidence="5" id="KW-1185">Reference proteome</keyword>
<feature type="domain" description="Phospholipase/carboxylesterase/thioesterase" evidence="3">
    <location>
        <begin position="15"/>
        <end position="217"/>
    </location>
</feature>
<dbReference type="OrthoDB" id="9801763at2"/>
<keyword evidence="2" id="KW-0378">Hydrolase</keyword>
<dbReference type="InterPro" id="IPR050565">
    <property type="entry name" value="LYPA1-2/EST-like"/>
</dbReference>
<dbReference type="PANTHER" id="PTHR10655">
    <property type="entry name" value="LYSOPHOSPHOLIPASE-RELATED"/>
    <property type="match status" value="1"/>
</dbReference>
<accession>A0A1H2PIL8</accession>
<name>A0A1H2PIL8_9BURK</name>
<dbReference type="RefSeq" id="WP_091903454.1">
    <property type="nucleotide sequence ID" value="NZ_FNLO01000001.1"/>
</dbReference>
<reference evidence="5" key="1">
    <citation type="submission" date="2016-09" db="EMBL/GenBank/DDBJ databases">
        <authorList>
            <person name="Varghese N."/>
            <person name="Submissions S."/>
        </authorList>
    </citation>
    <scope>NUCLEOTIDE SEQUENCE [LARGE SCALE GENOMIC DNA]</scope>
    <source>
        <strain evidence="5">JS23</strain>
    </source>
</reference>
<evidence type="ECO:0000313" key="5">
    <source>
        <dbReference type="Proteomes" id="UP000243719"/>
    </source>
</evidence>
<organism evidence="4 5">
    <name type="scientific">Chitinasiproducens palmae</name>
    <dbReference type="NCBI Taxonomy" id="1770053"/>
    <lineage>
        <taxon>Bacteria</taxon>
        <taxon>Pseudomonadati</taxon>
        <taxon>Pseudomonadota</taxon>
        <taxon>Betaproteobacteria</taxon>
        <taxon>Burkholderiales</taxon>
        <taxon>Burkholderiaceae</taxon>
        <taxon>Chitinasiproducens</taxon>
    </lineage>
</organism>
<proteinExistence type="inferred from homology"/>
<comment type="similarity">
    <text evidence="1">Belongs to the AB hydrolase superfamily. AB hydrolase 2 family.</text>
</comment>